<organism evidence="2">
    <name type="scientific">Oryza brachyantha</name>
    <name type="common">malo sina</name>
    <dbReference type="NCBI Taxonomy" id="4533"/>
    <lineage>
        <taxon>Eukaryota</taxon>
        <taxon>Viridiplantae</taxon>
        <taxon>Streptophyta</taxon>
        <taxon>Embryophyta</taxon>
        <taxon>Tracheophyta</taxon>
        <taxon>Spermatophyta</taxon>
        <taxon>Magnoliopsida</taxon>
        <taxon>Liliopsida</taxon>
        <taxon>Poales</taxon>
        <taxon>Poaceae</taxon>
        <taxon>BOP clade</taxon>
        <taxon>Oryzoideae</taxon>
        <taxon>Oryzeae</taxon>
        <taxon>Oryzinae</taxon>
        <taxon>Oryza</taxon>
    </lineage>
</organism>
<proteinExistence type="predicted"/>
<feature type="transmembrane region" description="Helical" evidence="1">
    <location>
        <begin position="21"/>
        <end position="45"/>
    </location>
</feature>
<evidence type="ECO:0000256" key="1">
    <source>
        <dbReference type="SAM" id="Phobius"/>
    </source>
</evidence>
<keyword evidence="1" id="KW-0472">Membrane</keyword>
<keyword evidence="1" id="KW-1133">Transmembrane helix</keyword>
<keyword evidence="1" id="KW-0812">Transmembrane</keyword>
<reference evidence="2" key="2">
    <citation type="submission" date="2013-04" db="UniProtKB">
        <authorList>
            <consortium name="EnsemblPlants"/>
        </authorList>
    </citation>
    <scope>IDENTIFICATION</scope>
</reference>
<keyword evidence="3" id="KW-1185">Reference proteome</keyword>
<dbReference type="Gramene" id="OB11G13900.1">
    <property type="protein sequence ID" value="OB11G13900.1"/>
    <property type="gene ID" value="OB11G13900"/>
</dbReference>
<evidence type="ECO:0000313" key="3">
    <source>
        <dbReference type="Proteomes" id="UP000006038"/>
    </source>
</evidence>
<protein>
    <submittedName>
        <fullName evidence="2">Uncharacterized protein</fullName>
    </submittedName>
</protein>
<reference evidence="2" key="1">
    <citation type="journal article" date="2013" name="Nat. Commun.">
        <title>Whole-genome sequencing of Oryza brachyantha reveals mechanisms underlying Oryza genome evolution.</title>
        <authorList>
            <person name="Chen J."/>
            <person name="Huang Q."/>
            <person name="Gao D."/>
            <person name="Wang J."/>
            <person name="Lang Y."/>
            <person name="Liu T."/>
            <person name="Li B."/>
            <person name="Bai Z."/>
            <person name="Luis Goicoechea J."/>
            <person name="Liang C."/>
            <person name="Chen C."/>
            <person name="Zhang W."/>
            <person name="Sun S."/>
            <person name="Liao Y."/>
            <person name="Zhang X."/>
            <person name="Yang L."/>
            <person name="Song C."/>
            <person name="Wang M."/>
            <person name="Shi J."/>
            <person name="Liu G."/>
            <person name="Liu J."/>
            <person name="Zhou H."/>
            <person name="Zhou W."/>
            <person name="Yu Q."/>
            <person name="An N."/>
            <person name="Chen Y."/>
            <person name="Cai Q."/>
            <person name="Wang B."/>
            <person name="Liu B."/>
            <person name="Min J."/>
            <person name="Huang Y."/>
            <person name="Wu H."/>
            <person name="Li Z."/>
            <person name="Zhang Y."/>
            <person name="Yin Y."/>
            <person name="Song W."/>
            <person name="Jiang J."/>
            <person name="Jackson S.A."/>
            <person name="Wing R.A."/>
            <person name="Wang J."/>
            <person name="Chen M."/>
        </authorList>
    </citation>
    <scope>NUCLEOTIDE SEQUENCE [LARGE SCALE GENOMIC DNA]</scope>
    <source>
        <strain evidence="2">cv. IRGC 101232</strain>
    </source>
</reference>
<dbReference type="HOGENOM" id="CLU_2926313_0_0_1"/>
<name>J3N6F4_ORYBR</name>
<dbReference type="Proteomes" id="UP000006038">
    <property type="component" value="Chromosome 11"/>
</dbReference>
<dbReference type="AlphaFoldDB" id="J3N6F4"/>
<sequence>MNPCVKLQTLKVLGSKRKGKLISYLFLSFFLFLFFNFACILMVIWMEIIHLTLWYGDLYVN</sequence>
<dbReference type="EnsemblPlants" id="OB11G13900.1">
    <property type="protein sequence ID" value="OB11G13900.1"/>
    <property type="gene ID" value="OB11G13900"/>
</dbReference>
<accession>J3N6F4</accession>
<evidence type="ECO:0000313" key="2">
    <source>
        <dbReference type="EnsemblPlants" id="OB11G13900.1"/>
    </source>
</evidence>